<dbReference type="EMBL" id="FOSK01000007">
    <property type="protein sequence ID" value="SFK64580.1"/>
    <property type="molecule type" value="Genomic_DNA"/>
</dbReference>
<evidence type="ECO:0000313" key="2">
    <source>
        <dbReference type="Proteomes" id="UP000199598"/>
    </source>
</evidence>
<evidence type="ECO:0008006" key="3">
    <source>
        <dbReference type="Google" id="ProtNLM"/>
    </source>
</evidence>
<comment type="caution">
    <text evidence="1">The sequence shown here is derived from an EMBL/GenBank/DDBJ whole genome shotgun (WGS) entry which is preliminary data.</text>
</comment>
<sequence length="343" mass="38100">MPANPIFSEDYFQAQQRFMDLASRLGFETEVIPHPTFKSEEGPVQMTVALQGKPDSEHVVFITSGVHGTELTAGSGIQLDLMQRYLEQLPDNTKVVWVHAVNPAGCAIFTRTDENNVDNNRNSISFDGDLPQNPDYEELHTAICAPQITGEEWEAANAAIKIYTEKNGTGALTQKVLKGQYSVPMGLFYGGEETSWSTKTLKQVIVCYGQGAKRATIIDLHTGVGPCGFCEVMDLSSKPGEEAEWSLIGGFMCDTLDSLDLEVPPTKLILEFGTVPFEQVLDAHRRDNWLKRNRDTVAPELAAEIRQELMDALFVDTQEWCDALLTQSRDVFEQYVLKATAEV</sequence>
<organism evidence="1 2">
    <name type="scientific">Pseudovibrio ascidiaceicola</name>
    <dbReference type="NCBI Taxonomy" id="285279"/>
    <lineage>
        <taxon>Bacteria</taxon>
        <taxon>Pseudomonadati</taxon>
        <taxon>Pseudomonadota</taxon>
        <taxon>Alphaproteobacteria</taxon>
        <taxon>Hyphomicrobiales</taxon>
        <taxon>Stappiaceae</taxon>
        <taxon>Pseudovibrio</taxon>
    </lineage>
</organism>
<protein>
    <recommendedName>
        <fullName evidence="3">DUF2817 domain-containing protein</fullName>
    </recommendedName>
</protein>
<dbReference type="CDD" id="cd06233">
    <property type="entry name" value="M14-like"/>
    <property type="match status" value="1"/>
</dbReference>
<dbReference type="Gene3D" id="3.40.630.10">
    <property type="entry name" value="Zn peptidases"/>
    <property type="match status" value="1"/>
</dbReference>
<reference evidence="1 2" key="1">
    <citation type="submission" date="2016-10" db="EMBL/GenBank/DDBJ databases">
        <authorList>
            <person name="Varghese N."/>
            <person name="Submissions S."/>
        </authorList>
    </citation>
    <scope>NUCLEOTIDE SEQUENCE [LARGE SCALE GENOMIC DNA]</scope>
    <source>
        <strain evidence="1 2">DSM 16392</strain>
    </source>
</reference>
<dbReference type="Pfam" id="PF10994">
    <property type="entry name" value="DUF2817"/>
    <property type="match status" value="2"/>
</dbReference>
<proteinExistence type="predicted"/>
<dbReference type="InterPro" id="IPR021259">
    <property type="entry name" value="DUF2817"/>
</dbReference>
<dbReference type="SUPFAM" id="SSF53187">
    <property type="entry name" value="Zn-dependent exopeptidases"/>
    <property type="match status" value="1"/>
</dbReference>
<evidence type="ECO:0000313" key="1">
    <source>
        <dbReference type="EMBL" id="SFK64580.1"/>
    </source>
</evidence>
<dbReference type="Proteomes" id="UP000199598">
    <property type="component" value="Unassembled WGS sequence"/>
</dbReference>
<dbReference type="RefSeq" id="WP_093520548.1">
    <property type="nucleotide sequence ID" value="NZ_FOSK01000007.1"/>
</dbReference>
<keyword evidence="2" id="KW-1185">Reference proteome</keyword>
<gene>
    <name evidence="1" type="ORF">SAMN04488518_107182</name>
</gene>
<accession>A0A1I4B8C4</accession>
<name>A0A1I4B8C4_9HYPH</name>